<feature type="domain" description="Rhamnogalacturonase A/B/Epimerase-like pectate lyase" evidence="6">
    <location>
        <begin position="262"/>
        <end position="438"/>
    </location>
</feature>
<dbReference type="SMART" id="SM00710">
    <property type="entry name" value="PbH1"/>
    <property type="match status" value="6"/>
</dbReference>
<dbReference type="PANTHER" id="PTHR31339">
    <property type="entry name" value="PECTIN LYASE-RELATED"/>
    <property type="match status" value="1"/>
</dbReference>
<dbReference type="GO" id="GO:0098015">
    <property type="term" value="C:virus tail"/>
    <property type="evidence" value="ECO:0007669"/>
    <property type="project" value="UniProtKB-KW"/>
</dbReference>
<dbReference type="InterPro" id="IPR006626">
    <property type="entry name" value="PbH1"/>
</dbReference>
<evidence type="ECO:0008006" key="9">
    <source>
        <dbReference type="Google" id="ProtNLM"/>
    </source>
</evidence>
<protein>
    <recommendedName>
        <fullName evidence="9">Pectate lyase superfamily protein domain-containing protein</fullName>
    </recommendedName>
</protein>
<feature type="domain" description="Bacteriophage T7 tail fibre protein-like N-terminal" evidence="5">
    <location>
        <begin position="7"/>
        <end position="105"/>
    </location>
</feature>
<comment type="subcellular location">
    <subcellularLocation>
        <location evidence="1">Virion</location>
    </subcellularLocation>
</comment>
<comment type="similarity">
    <text evidence="4">In the N-terminal section; belongs to the Teseptimavirus fiber family.</text>
</comment>
<sequence>MAVTQNLYTGDGLTVLFSFTFPYLETSDIKVSVDGTNTTAYTLANATTIQFNTAPANGAAIRIYRQTDDSELSATFYPGSAIRSQDLNDNFTQNLYVTQEVNNNAVKTDGSNTLVGDLDMGGFEVINVGTPTSDGAAVNKQYVDSRLGDLDIPGFTRWTYNATGGETDLSGAGSSGGTLAYSAGREQVFLNGAQQQRGVDYTADDGINIEFAIALTAGDLVEVICVNNLNTGTTAQAQDVSFVQAGSGAITRSVQNKLRDVVSVKDFGAVGDGVTDDTAAIQAALNYVNSVGGGVVYLPPGRYRKADTSPTLVMYSNTTIRGEGDCSVIAHDDLPTNPRRDLLQADNTSNIAFENFKIEGTLQTHTVETNQSQSLTGIGINGLRMNGVTIQSVRYMATAFSYVRGGVVKDCRFIDVLRDGARFTHSQDISIIGNVFRRVADDAVALHSLDTDSTIPLPTGVVNWGAVPTQSGLIVSGNTFEASQGVKILGAKIASVSNNTMRRMLRLPITIDSSIDLPEGNTPIFCINVVDNVITDTLLNFNAPTLSGGYVIKVKIRHRSKGALSSQPGYLTDVAPYNWTNNTDAAGAVNVGAWGLTIARNTIATTLPVTGVAKYSDYGYGTILDRQGGSFGPGFYDPAITSTFFSTGGIYCEGPVRGLVIESNMLSGGGIDTRAIDIQGYTATNGTDRDALVIRNNTITDWPGTGIALGSDNNSTNCMIVGNWLDLDPLFRHPDHSAVNNTWGSTTSVSGIITAAGSYGVVDGNMFLHVARVTSNIAGFSWGTNTVIFDPNGTIGLDGPANCLGVRTVPGSLRFIHIIYDGNPASPTFKKVTFTPRIYSNAMPTTGTYVYGHIVNNPSPLTVNPGAGQEYSVIGWQRITTGSSHVLNTDWKQLRCLTGQ</sequence>
<dbReference type="InterPro" id="IPR024535">
    <property type="entry name" value="RHGA/B-epi-like_pectate_lyase"/>
</dbReference>
<reference evidence="7" key="1">
    <citation type="submission" date="2020-09" db="EMBL/GenBank/DDBJ databases">
        <authorList>
            <person name="Zhang D."/>
            <person name="Hatherill J.R."/>
            <person name="Ramirez J.F."/>
            <person name="Edinger B."/>
            <person name="Balarin R."/>
            <person name="Sullivan A."/>
            <person name="Humpal K.M."/>
            <person name="Guseva A."/>
            <person name="Butela K.A."/>
            <person name="Garlena R.A."/>
            <person name="Russell D.A."/>
            <person name="Pope W.H."/>
            <person name="Jacobs-Sera D."/>
            <person name="Hatfull G.F."/>
        </authorList>
    </citation>
    <scope>NUCLEOTIDE SEQUENCE</scope>
</reference>
<dbReference type="EMBL" id="MW015080">
    <property type="protein sequence ID" value="QPD06464.1"/>
    <property type="molecule type" value="Genomic_DNA"/>
</dbReference>
<evidence type="ECO:0000256" key="4">
    <source>
        <dbReference type="ARBA" id="ARBA00035636"/>
    </source>
</evidence>
<name>A0A874MG66_9CAUD</name>
<evidence type="ECO:0000259" key="5">
    <source>
        <dbReference type="Pfam" id="PF03906"/>
    </source>
</evidence>
<dbReference type="GO" id="GO:0098996">
    <property type="term" value="P:symbiont entry into host cell via disruption of host cell glycocalyx"/>
    <property type="evidence" value="ECO:0007669"/>
    <property type="project" value="UniProtKB-KW"/>
</dbReference>
<dbReference type="Proteomes" id="UP000664917">
    <property type="component" value="Segment"/>
</dbReference>
<dbReference type="Gene3D" id="2.160.20.10">
    <property type="entry name" value="Single-stranded right-handed beta-helix, Pectin lyase-like"/>
    <property type="match status" value="1"/>
</dbReference>
<evidence type="ECO:0000256" key="2">
    <source>
        <dbReference type="ARBA" id="ARBA00022732"/>
    </source>
</evidence>
<dbReference type="Pfam" id="PF03906">
    <property type="entry name" value="Phage_T7_tail"/>
    <property type="match status" value="1"/>
</dbReference>
<organism evidence="7 8">
    <name type="scientific">Synechococcus phage S-SRP01</name>
    <dbReference type="NCBI Taxonomy" id="2781607"/>
    <lineage>
        <taxon>Viruses</taxon>
        <taxon>Duplodnaviria</taxon>
        <taxon>Heunggongvirae</taxon>
        <taxon>Uroviricota</taxon>
        <taxon>Caudoviricetes</taxon>
        <taxon>Autographivirales</taxon>
        <taxon>Sechaudvirinae</taxon>
        <taxon>Nerivirus</taxon>
        <taxon>Nerivirus SSRP01</taxon>
    </lineage>
</organism>
<keyword evidence="8" id="KW-1185">Reference proteome</keyword>
<evidence type="ECO:0000313" key="7">
    <source>
        <dbReference type="EMBL" id="QPD06464.1"/>
    </source>
</evidence>
<evidence type="ECO:0000256" key="3">
    <source>
        <dbReference type="ARBA" id="ARBA00022844"/>
    </source>
</evidence>
<evidence type="ECO:0000313" key="8">
    <source>
        <dbReference type="Proteomes" id="UP000664917"/>
    </source>
</evidence>
<dbReference type="SUPFAM" id="SSF51126">
    <property type="entry name" value="Pectin lyase-like"/>
    <property type="match status" value="2"/>
</dbReference>
<accession>A0A874MG66</accession>
<dbReference type="Pfam" id="PF12708">
    <property type="entry name" value="Pect-lyase_RHGA_epim"/>
    <property type="match status" value="1"/>
</dbReference>
<keyword evidence="2" id="KW-1227">Viral tail protein</keyword>
<dbReference type="InterPro" id="IPR012334">
    <property type="entry name" value="Pectin_lyas_fold"/>
</dbReference>
<evidence type="ECO:0000256" key="1">
    <source>
        <dbReference type="ARBA" id="ARBA00004328"/>
    </source>
</evidence>
<dbReference type="InterPro" id="IPR051801">
    <property type="entry name" value="GH28_Enzymes"/>
</dbReference>
<dbReference type="InterPro" id="IPR005604">
    <property type="entry name" value="Phage_T7_tail_fibre-like_N"/>
</dbReference>
<dbReference type="InterPro" id="IPR011050">
    <property type="entry name" value="Pectin_lyase_fold/virulence"/>
</dbReference>
<keyword evidence="3" id="KW-0946">Virion</keyword>
<proteinExistence type="inferred from homology"/>
<dbReference type="GO" id="GO:0098994">
    <property type="term" value="P:symbiont entry into host cell via disruption of host cell envelope"/>
    <property type="evidence" value="ECO:0007669"/>
    <property type="project" value="UniProtKB-KW"/>
</dbReference>
<dbReference type="PANTHER" id="PTHR31339:SF9">
    <property type="entry name" value="PLASMIN AND FIBRONECTIN-BINDING PROTEIN A"/>
    <property type="match status" value="1"/>
</dbReference>
<evidence type="ECO:0000259" key="6">
    <source>
        <dbReference type="Pfam" id="PF12708"/>
    </source>
</evidence>